<feature type="chain" id="PRO_5015728012" evidence="1">
    <location>
        <begin position="21"/>
        <end position="292"/>
    </location>
</feature>
<comment type="caution">
    <text evidence="2">The sequence shown here is derived from an EMBL/GenBank/DDBJ whole genome shotgun (WGS) entry which is preliminary data.</text>
</comment>
<dbReference type="NCBIfam" id="TIGR03523">
    <property type="entry name" value="GldN"/>
    <property type="match status" value="1"/>
</dbReference>
<dbReference type="InterPro" id="IPR019847">
    <property type="entry name" value="Gliding_motility_assoc_GldN"/>
</dbReference>
<gene>
    <name evidence="2" type="ORF">BST86_14510</name>
</gene>
<dbReference type="OrthoDB" id="1141916at2"/>
<feature type="signal peptide" evidence="1">
    <location>
        <begin position="1"/>
        <end position="20"/>
    </location>
</feature>
<dbReference type="Pfam" id="PF19841">
    <property type="entry name" value="GldN"/>
    <property type="match status" value="1"/>
</dbReference>
<proteinExistence type="predicted"/>
<sequence length="292" mass="33977">MMNKLVALFTIFLAVGMVQAQNNILNAKSFDEIGEKTLEQVINDNDKPLPYGFVGDRDILWERNVWEKIDLDEKVNFPLYYPVDTNFVGSERRSLFHVITKAAAEGKVKLYADSYGNTERKFEDLGSSLKRVDTSDVGIQRYNETGSVPAEFITTTTINANMVSQYHIRGVWYFDSRQAEMKYRMIALAPVTPDVNFLDDPQGIELFWVFYPDMRDILHEAKVFNEKNSARPLTFDHLLNSRHFNATIYKIDNVQGDREIESYITNNSMMQLLESDRLKETIRNFELDMWNY</sequence>
<name>A0A2S9WXK4_9FLAO</name>
<evidence type="ECO:0000313" key="2">
    <source>
        <dbReference type="EMBL" id="PRP68212.1"/>
    </source>
</evidence>
<keyword evidence="1" id="KW-0732">Signal</keyword>
<evidence type="ECO:0000313" key="3">
    <source>
        <dbReference type="Proteomes" id="UP000239532"/>
    </source>
</evidence>
<dbReference type="EMBL" id="MQUC01000003">
    <property type="protein sequence ID" value="PRP68212.1"/>
    <property type="molecule type" value="Genomic_DNA"/>
</dbReference>
<keyword evidence="3" id="KW-1185">Reference proteome</keyword>
<dbReference type="AlphaFoldDB" id="A0A2S9WXK4"/>
<accession>A0A2S9WXK4</accession>
<protein>
    <submittedName>
        <fullName evidence="2">Gliding motility protein GldN</fullName>
    </submittedName>
</protein>
<evidence type="ECO:0000256" key="1">
    <source>
        <dbReference type="SAM" id="SignalP"/>
    </source>
</evidence>
<organism evidence="2 3">
    <name type="scientific">Nonlabens agnitus</name>
    <dbReference type="NCBI Taxonomy" id="870484"/>
    <lineage>
        <taxon>Bacteria</taxon>
        <taxon>Pseudomonadati</taxon>
        <taxon>Bacteroidota</taxon>
        <taxon>Flavobacteriia</taxon>
        <taxon>Flavobacteriales</taxon>
        <taxon>Flavobacteriaceae</taxon>
        <taxon>Nonlabens</taxon>
    </lineage>
</organism>
<dbReference type="RefSeq" id="WP_105983881.1">
    <property type="nucleotide sequence ID" value="NZ_MQUC01000003.1"/>
</dbReference>
<reference evidence="2 3" key="1">
    <citation type="submission" date="2016-11" db="EMBL/GenBank/DDBJ databases">
        <title>Trade-off between light-utilization and light-protection in marine flavobacteria.</title>
        <authorList>
            <person name="Kumagai Y."/>
        </authorList>
    </citation>
    <scope>NUCLEOTIDE SEQUENCE [LARGE SCALE GENOMIC DNA]</scope>
    <source>
        <strain evidence="2 3">JCM 17109</strain>
    </source>
</reference>
<dbReference type="Proteomes" id="UP000239532">
    <property type="component" value="Unassembled WGS sequence"/>
</dbReference>